<dbReference type="InterPro" id="IPR029017">
    <property type="entry name" value="Enolase-like_N"/>
</dbReference>
<sequence length="212" mass="23885">AVRNAVGEDVELLIEHHGRFNPNSAIALAKELERFEPLFVEEPVHPENTKGLEKYRKSTKVRVALGERVITKQQLVTLAEKHLVDFFQADVTNIGGVTEAKKVCAITEAYGIEMAFHNAFGPIQNAVTLQLDTSIPNFLIQESFYDYFPSWKRELIYDSTPVVNGHSQVSKKPGIGVDVNEKMLEELRVEGQEAFDPEEPVWVVKGTWKSGY</sequence>
<gene>
    <name evidence="2" type="ORF">B9Q11_02355</name>
</gene>
<reference evidence="2 3" key="1">
    <citation type="submission" date="2017-04" db="EMBL/GenBank/DDBJ databases">
        <title>Novel microbial lineages endemic to geothermal iron-oxide mats fill important gaps in the evolutionary history of Archaea.</title>
        <authorList>
            <person name="Jay Z.J."/>
            <person name="Beam J.P."/>
            <person name="Dlakic M."/>
            <person name="Rusch D.B."/>
            <person name="Kozubal M.A."/>
            <person name="Inskeep W.P."/>
        </authorList>
    </citation>
    <scope>NUCLEOTIDE SEQUENCE [LARGE SCALE GENOMIC DNA]</scope>
    <source>
        <strain evidence="2">ECH_B_SAG-F08</strain>
    </source>
</reference>
<name>A0A2R6BIE6_9ARCH</name>
<dbReference type="SFLD" id="SFLDS00001">
    <property type="entry name" value="Enolase"/>
    <property type="match status" value="1"/>
</dbReference>
<comment type="caution">
    <text evidence="2">The sequence shown here is derived from an EMBL/GenBank/DDBJ whole genome shotgun (WGS) entry which is preliminary data.</text>
</comment>
<proteinExistence type="predicted"/>
<evidence type="ECO:0000313" key="2">
    <source>
        <dbReference type="EMBL" id="PSN98400.1"/>
    </source>
</evidence>
<dbReference type="PANTHER" id="PTHR48080:SF2">
    <property type="entry name" value="D-GALACTONATE DEHYDRATASE"/>
    <property type="match status" value="1"/>
</dbReference>
<organism evidence="2 3">
    <name type="scientific">Candidatus Marsarchaeota G2 archaeon ECH_B_SAG-F08</name>
    <dbReference type="NCBI Taxonomy" id="1978165"/>
    <lineage>
        <taxon>Archaea</taxon>
        <taxon>Candidatus Marsarchaeota</taxon>
        <taxon>Candidatus Marsarchaeota group 2</taxon>
    </lineage>
</organism>
<dbReference type="SUPFAM" id="SSF51604">
    <property type="entry name" value="Enolase C-terminal domain-like"/>
    <property type="match status" value="1"/>
</dbReference>
<dbReference type="EMBL" id="NEXM01000033">
    <property type="protein sequence ID" value="PSN98400.1"/>
    <property type="molecule type" value="Genomic_DNA"/>
</dbReference>
<dbReference type="PANTHER" id="PTHR48080">
    <property type="entry name" value="D-GALACTONATE DEHYDRATASE-RELATED"/>
    <property type="match status" value="1"/>
</dbReference>
<dbReference type="InterPro" id="IPR029065">
    <property type="entry name" value="Enolase_C-like"/>
</dbReference>
<dbReference type="CDD" id="cd03316">
    <property type="entry name" value="MR_like"/>
    <property type="match status" value="1"/>
</dbReference>
<feature type="non-terminal residue" evidence="2">
    <location>
        <position position="1"/>
    </location>
</feature>
<dbReference type="InterPro" id="IPR034593">
    <property type="entry name" value="DgoD-like"/>
</dbReference>
<evidence type="ECO:0000259" key="1">
    <source>
        <dbReference type="Pfam" id="PF13378"/>
    </source>
</evidence>
<protein>
    <submittedName>
        <fullName evidence="2">Mandelate racemase</fullName>
    </submittedName>
</protein>
<dbReference type="AlphaFoldDB" id="A0A2R6BIE6"/>
<dbReference type="InterPro" id="IPR036849">
    <property type="entry name" value="Enolase-like_C_sf"/>
</dbReference>
<dbReference type="Proteomes" id="UP000240381">
    <property type="component" value="Unassembled WGS sequence"/>
</dbReference>
<accession>A0A2R6BIE6</accession>
<evidence type="ECO:0000313" key="3">
    <source>
        <dbReference type="Proteomes" id="UP000240381"/>
    </source>
</evidence>
<dbReference type="Gene3D" id="3.30.390.10">
    <property type="entry name" value="Enolase-like, N-terminal domain"/>
    <property type="match status" value="1"/>
</dbReference>
<dbReference type="Pfam" id="PF13378">
    <property type="entry name" value="MR_MLE_C"/>
    <property type="match status" value="1"/>
</dbReference>
<dbReference type="Gene3D" id="3.20.20.120">
    <property type="entry name" value="Enolase-like C-terminal domain"/>
    <property type="match status" value="1"/>
</dbReference>
<feature type="domain" description="Enolase C-terminal" evidence="1">
    <location>
        <begin position="1"/>
        <end position="182"/>
    </location>
</feature>